<keyword evidence="17 22" id="KW-0234">DNA repair</keyword>
<feature type="compositionally biased region" description="Polar residues" evidence="23">
    <location>
        <begin position="813"/>
        <end position="828"/>
    </location>
</feature>
<feature type="compositionally biased region" description="Basic residues" evidence="23">
    <location>
        <begin position="356"/>
        <end position="366"/>
    </location>
</feature>
<feature type="region of interest" description="Disordered" evidence="23">
    <location>
        <begin position="409"/>
        <end position="428"/>
    </location>
</feature>
<evidence type="ECO:0000256" key="8">
    <source>
        <dbReference type="ARBA" id="ARBA00022763"/>
    </source>
</evidence>
<keyword evidence="11 22" id="KW-0269">Exonuclease</keyword>
<keyword evidence="13" id="KW-0391">Immunity</keyword>
<dbReference type="SUPFAM" id="SSF88723">
    <property type="entry name" value="PIN domain-like"/>
    <property type="match status" value="1"/>
</dbReference>
<protein>
    <recommendedName>
        <fullName evidence="3 22">Exonuclease 1</fullName>
        <ecNumber evidence="22">3.1.-.-</ecNumber>
    </recommendedName>
</protein>
<evidence type="ECO:0000259" key="24">
    <source>
        <dbReference type="SMART" id="SM00484"/>
    </source>
</evidence>
<evidence type="ECO:0000256" key="6">
    <source>
        <dbReference type="ARBA" id="ARBA00022723"/>
    </source>
</evidence>
<dbReference type="InterPro" id="IPR037315">
    <property type="entry name" value="EXO1_H3TH"/>
</dbReference>
<dbReference type="Gene3D" id="1.10.150.20">
    <property type="entry name" value="5' to 3' exonuclease, C-terminal subdomain"/>
    <property type="match status" value="1"/>
</dbReference>
<evidence type="ECO:0000259" key="25">
    <source>
        <dbReference type="SMART" id="SM00485"/>
    </source>
</evidence>
<dbReference type="EC" id="3.1.-.-" evidence="22"/>
<evidence type="ECO:0000256" key="22">
    <source>
        <dbReference type="RuleBase" id="RU910737"/>
    </source>
</evidence>
<dbReference type="PANTHER" id="PTHR11081">
    <property type="entry name" value="FLAP ENDONUCLEASE FAMILY MEMBER"/>
    <property type="match status" value="1"/>
</dbReference>
<evidence type="ECO:0000256" key="2">
    <source>
        <dbReference type="ARBA" id="ARBA00010563"/>
    </source>
</evidence>
<dbReference type="InterPro" id="IPR044752">
    <property type="entry name" value="PIN-like_EXO1"/>
</dbReference>
<evidence type="ECO:0000256" key="5">
    <source>
        <dbReference type="ARBA" id="ARBA00022722"/>
    </source>
</evidence>
<dbReference type="EMBL" id="MRZV01000824">
    <property type="protein sequence ID" value="PIK43808.1"/>
    <property type="molecule type" value="Genomic_DNA"/>
</dbReference>
<evidence type="ECO:0000256" key="12">
    <source>
        <dbReference type="ARBA" id="ARBA00022842"/>
    </source>
</evidence>
<evidence type="ECO:0000256" key="10">
    <source>
        <dbReference type="ARBA" id="ARBA00022801"/>
    </source>
</evidence>
<dbReference type="SMART" id="SM00279">
    <property type="entry name" value="HhH2"/>
    <property type="match status" value="1"/>
</dbReference>
<dbReference type="Pfam" id="PF00867">
    <property type="entry name" value="XPG_I"/>
    <property type="match status" value="1"/>
</dbReference>
<dbReference type="Pfam" id="PF00752">
    <property type="entry name" value="XPG_N"/>
    <property type="match status" value="1"/>
</dbReference>
<organism evidence="26 27">
    <name type="scientific">Stichopus japonicus</name>
    <name type="common">Sea cucumber</name>
    <dbReference type="NCBI Taxonomy" id="307972"/>
    <lineage>
        <taxon>Eukaryota</taxon>
        <taxon>Metazoa</taxon>
        <taxon>Echinodermata</taxon>
        <taxon>Eleutherozoa</taxon>
        <taxon>Echinozoa</taxon>
        <taxon>Holothuroidea</taxon>
        <taxon>Aspidochirotacea</taxon>
        <taxon>Aspidochirotida</taxon>
        <taxon>Stichopodidae</taxon>
        <taxon>Apostichopus</taxon>
    </lineage>
</organism>
<feature type="region of interest" description="Disordered" evidence="23">
    <location>
        <begin position="332"/>
        <end position="377"/>
    </location>
</feature>
<dbReference type="Proteomes" id="UP000230750">
    <property type="component" value="Unassembled WGS sequence"/>
</dbReference>
<comment type="function">
    <text evidence="20">5'-&gt;3' double-stranded DNA exonuclease which may also possess a cryptic 3'-&gt;5' double-stranded DNA exonuclease activity. Functions in DNA mismatch repair (MMR) to excise mismatch-containing DNA tracts directed by strand breaks located either 5' or 3' to the mismatch. Also exhibits endonuclease activity against 5'-overhanging flap structures similar to those generated by displacement synthesis when DNA polymerase encounters the 5'-end of a downstream Okazaki fragment. Required for somatic hypermutation (SHM) and class switch recombination (CSR) of immunoglobulin genes. Essential for male and female meiosis.</text>
</comment>
<feature type="compositionally biased region" description="Basic and acidic residues" evidence="23">
    <location>
        <begin position="478"/>
        <end position="528"/>
    </location>
</feature>
<dbReference type="FunFam" id="1.10.150.20:FF:000011">
    <property type="entry name" value="exonuclease 1"/>
    <property type="match status" value="1"/>
</dbReference>
<dbReference type="CDD" id="cd09908">
    <property type="entry name" value="H3TH_EXO1"/>
    <property type="match status" value="1"/>
</dbReference>
<evidence type="ECO:0000256" key="3">
    <source>
        <dbReference type="ARBA" id="ARBA00020324"/>
    </source>
</evidence>
<evidence type="ECO:0000256" key="17">
    <source>
        <dbReference type="ARBA" id="ARBA00023204"/>
    </source>
</evidence>
<dbReference type="SMART" id="SM00485">
    <property type="entry name" value="XPGN"/>
    <property type="match status" value="1"/>
</dbReference>
<keyword evidence="12 22" id="KW-0460">Magnesium</keyword>
<evidence type="ECO:0000256" key="4">
    <source>
        <dbReference type="ARBA" id="ARBA00022553"/>
    </source>
</evidence>
<comment type="similarity">
    <text evidence="2 22">Belongs to the XPG/RAD2 endonuclease family. EXO1 subfamily.</text>
</comment>
<keyword evidence="6 22" id="KW-0479">Metal-binding</keyword>
<comment type="caution">
    <text evidence="26">The sequence shown here is derived from an EMBL/GenBank/DDBJ whole genome shotgun (WGS) entry which is preliminary data.</text>
</comment>
<dbReference type="GO" id="GO:0035312">
    <property type="term" value="F:5'-3' DNA exonuclease activity"/>
    <property type="evidence" value="ECO:0007669"/>
    <property type="project" value="UniProtKB-UniRule"/>
</dbReference>
<evidence type="ECO:0000313" key="26">
    <source>
        <dbReference type="EMBL" id="PIK43808.1"/>
    </source>
</evidence>
<feature type="compositionally biased region" description="Polar residues" evidence="23">
    <location>
        <begin position="624"/>
        <end position="645"/>
    </location>
</feature>
<feature type="compositionally biased region" description="Polar residues" evidence="23">
    <location>
        <begin position="338"/>
        <end position="354"/>
    </location>
</feature>
<evidence type="ECO:0000256" key="15">
    <source>
        <dbReference type="ARBA" id="ARBA00022990"/>
    </source>
</evidence>
<dbReference type="InterPro" id="IPR029060">
    <property type="entry name" value="PIN-like_dom_sf"/>
</dbReference>
<dbReference type="InterPro" id="IPR006084">
    <property type="entry name" value="XPG/Rad2"/>
</dbReference>
<keyword evidence="7" id="KW-0255">Endonuclease</keyword>
<dbReference type="GO" id="GO:0006298">
    <property type="term" value="P:mismatch repair"/>
    <property type="evidence" value="ECO:0007669"/>
    <property type="project" value="TreeGrafter"/>
</dbReference>
<feature type="region of interest" description="Disordered" evidence="23">
    <location>
        <begin position="470"/>
        <end position="582"/>
    </location>
</feature>
<evidence type="ECO:0000256" key="21">
    <source>
        <dbReference type="ARBA" id="ARBA00064664"/>
    </source>
</evidence>
<feature type="compositionally biased region" description="Polar residues" evidence="23">
    <location>
        <begin position="843"/>
        <end position="852"/>
    </location>
</feature>
<feature type="domain" description="XPG N-terminal" evidence="25">
    <location>
        <begin position="1"/>
        <end position="79"/>
    </location>
</feature>
<feature type="region of interest" description="Disordered" evidence="23">
    <location>
        <begin position="595"/>
        <end position="705"/>
    </location>
</feature>
<feature type="region of interest" description="Disordered" evidence="23">
    <location>
        <begin position="725"/>
        <end position="888"/>
    </location>
</feature>
<dbReference type="GO" id="GO:0005634">
    <property type="term" value="C:nucleus"/>
    <property type="evidence" value="ECO:0007669"/>
    <property type="project" value="UniProtKB-SubCell"/>
</dbReference>
<name>A0A2G8K719_STIJA</name>
<evidence type="ECO:0000256" key="18">
    <source>
        <dbReference type="ARBA" id="ARBA00023242"/>
    </source>
</evidence>
<proteinExistence type="inferred from homology"/>
<evidence type="ECO:0000256" key="1">
    <source>
        <dbReference type="ARBA" id="ARBA00004123"/>
    </source>
</evidence>
<dbReference type="OrthoDB" id="26491at2759"/>
<dbReference type="GO" id="GO:0002376">
    <property type="term" value="P:immune system process"/>
    <property type="evidence" value="ECO:0007669"/>
    <property type="project" value="UniProtKB-KW"/>
</dbReference>
<dbReference type="PROSITE" id="PS00842">
    <property type="entry name" value="XPG_2"/>
    <property type="match status" value="1"/>
</dbReference>
<comment type="subcellular location">
    <subcellularLocation>
        <location evidence="1 22">Nucleus</location>
    </subcellularLocation>
</comment>
<dbReference type="GO" id="GO:0017108">
    <property type="term" value="F:5'-flap endonuclease activity"/>
    <property type="evidence" value="ECO:0007669"/>
    <property type="project" value="TreeGrafter"/>
</dbReference>
<dbReference type="GO" id="GO:0051321">
    <property type="term" value="P:meiotic cell cycle"/>
    <property type="evidence" value="ECO:0007669"/>
    <property type="project" value="UniProtKB-KW"/>
</dbReference>
<evidence type="ECO:0000256" key="20">
    <source>
        <dbReference type="ARBA" id="ARBA00057694"/>
    </source>
</evidence>
<reference evidence="26 27" key="1">
    <citation type="journal article" date="2017" name="PLoS Biol.">
        <title>The sea cucumber genome provides insights into morphological evolution and visceral regeneration.</title>
        <authorList>
            <person name="Zhang X."/>
            <person name="Sun L."/>
            <person name="Yuan J."/>
            <person name="Sun Y."/>
            <person name="Gao Y."/>
            <person name="Zhang L."/>
            <person name="Li S."/>
            <person name="Dai H."/>
            <person name="Hamel J.F."/>
            <person name="Liu C."/>
            <person name="Yu Y."/>
            <person name="Liu S."/>
            <person name="Lin W."/>
            <person name="Guo K."/>
            <person name="Jin S."/>
            <person name="Xu P."/>
            <person name="Storey K.B."/>
            <person name="Huan P."/>
            <person name="Zhang T."/>
            <person name="Zhou Y."/>
            <person name="Zhang J."/>
            <person name="Lin C."/>
            <person name="Li X."/>
            <person name="Xing L."/>
            <person name="Huo D."/>
            <person name="Sun M."/>
            <person name="Wang L."/>
            <person name="Mercier A."/>
            <person name="Li F."/>
            <person name="Yang H."/>
            <person name="Xiang J."/>
        </authorList>
    </citation>
    <scope>NUCLEOTIDE SEQUENCE [LARGE SCALE GENOMIC DNA]</scope>
    <source>
        <strain evidence="26">Shaxun</strain>
        <tissue evidence="26">Muscle</tissue>
    </source>
</reference>
<comment type="subunit">
    <text evidence="21">Interacts with the MLH1-PMS2 heterodimer via MLH1. Interacts with MSH3. Interacts with the MSH2-MSH6 heterodimer via MSH2, and this interaction may increase the processivity of the 5'-&gt;3' exonuclease activity. Interacts with PCNA, and this interaction may both stimulate the cryptic 3'-&gt;5' exonuclease activity and suppress the 5'-&gt;3' exonuclease activity. Interacts with WRN, and this interaction stimulates both the 5'-&gt;3' exonuclease activity and cleavage of 5'-overhanging flap structures. Interacts with RECQL/RECQ1, and this interaction stimulates cleavage of 5'-overhanging flap structures. Interacts with DNA helicase ZGRF1; the interaction is increased following DNA damage induction.</text>
</comment>
<dbReference type="STRING" id="307972.A0A2G8K719"/>
<keyword evidence="14 22" id="KW-0267">Excision nuclease</keyword>
<dbReference type="PANTHER" id="PTHR11081:SF8">
    <property type="entry name" value="EXONUCLEASE 1"/>
    <property type="match status" value="1"/>
</dbReference>
<keyword evidence="10 22" id="KW-0378">Hydrolase</keyword>
<comment type="cofactor">
    <cofactor evidence="22">
        <name>Mg(2+)</name>
        <dbReference type="ChEBI" id="CHEBI:18420"/>
    </cofactor>
    <text evidence="22">Binds 2 magnesium ions per subunit. They probably participate in the reaction catalyzed by the enzyme. May bind an additional third magnesium ion after substrate binding.</text>
</comment>
<dbReference type="AlphaFoldDB" id="A0A2G8K719"/>
<dbReference type="PRINTS" id="PR00853">
    <property type="entry name" value="XPGRADSUPER"/>
</dbReference>
<dbReference type="InterPro" id="IPR008918">
    <property type="entry name" value="HhH2"/>
</dbReference>
<feature type="compositionally biased region" description="Polar residues" evidence="23">
    <location>
        <begin position="760"/>
        <end position="776"/>
    </location>
</feature>
<sequence>MGIQGLLPFLKDATEAINIRKYRGHAVAVDTYCWIHRGAVACALQLAKGEKCDQRRELYSQKGKQLLREGKPSEARDAFVKCINVTSEMALEVMKAARSLGVDCIVAPYEADSQLAYLEKNGFVQAIITEDSDLLPFGCKRVIFKMDTNGNALEIDQSSLNRALKMGSYFSVDKFRHMCILAGCDYLPSLQGIGLGKARKFIHTSTNPDMRQVLKRMPLQMKLKVPVTQEYIDGFIRADNTFLYQLAFDPRKRKLMPLHPYPPELADEEMDYAGRYFDSKSALQLALGNVDTGSLRKIFNFEPDTTVPSRTHRTHKLSIWHEDFRPAPALATKESVEVTRNPTKGQEMTVQSSGIARRRSSPRKRKRDENTSGQDVTSAAALATIYGGSPDSKTRRIHVLEEATIPETPSPMKELDKRPPREIEPVPQRNRMTPRNVFAVKKNHRVDRVHRENLLQSEVTVSSRFFPSSTTIVETEEDTKSPDQLEEKDDLVLVHEDKGHIYEPGRMDDIAAEGAKEERPELQDSIRDHQRKSNLRGTSPDQEENEERRQKTPPSSKKGVSGVNNRKGGAFHWSSQVSKSGVVQKTLADSMKSLSTFHRKSNSQVMKWKDSIEDDEPRTEGCVANNSQESLSDSQRSGIKSSQVESEGDFAESQSSSNGLSSQRSIPTCSIDRDGPTFSQLVADGNDSPVGKTVDNSDAELSPGDKEICDLLADMVEEEDVAVVGKDCDGSEASHIGTNTKSDSLRDGDDVVTSMVEVINGTSQEPSSNIHGTPTLPSLGGIEGQGMRRQKSPSNDENSPPLDLQRKRKDETVSSYFTKGKESQSNASCKVPGLSKRKKPTKKNPSSNQQPTLMAFMKKKSAFGSSGPSPTDKKLPLSPSKMEFDRNITPESDNLFTLNKASAVRKTIFK</sequence>
<keyword evidence="4" id="KW-0597">Phosphoprotein</keyword>
<dbReference type="GO" id="GO:0003677">
    <property type="term" value="F:DNA binding"/>
    <property type="evidence" value="ECO:0007669"/>
    <property type="project" value="UniProtKB-UniRule"/>
</dbReference>
<keyword evidence="5 22" id="KW-0540">Nuclease</keyword>
<dbReference type="SUPFAM" id="SSF47807">
    <property type="entry name" value="5' to 3' exonuclease, C-terminal subdomain"/>
    <property type="match status" value="1"/>
</dbReference>
<keyword evidence="15" id="KW-0007">Acetylation</keyword>
<keyword evidence="27" id="KW-1185">Reference proteome</keyword>
<dbReference type="GO" id="GO:0006310">
    <property type="term" value="P:DNA recombination"/>
    <property type="evidence" value="ECO:0007669"/>
    <property type="project" value="TreeGrafter"/>
</dbReference>
<keyword evidence="16 22" id="KW-0238">DNA-binding</keyword>
<accession>A0A2G8K719</accession>
<keyword evidence="9 22" id="KW-0228">DNA excision</keyword>
<feature type="compositionally biased region" description="Basic and acidic residues" evidence="23">
    <location>
        <begin position="413"/>
        <end position="424"/>
    </location>
</feature>
<keyword evidence="18 22" id="KW-0539">Nucleus</keyword>
<evidence type="ECO:0000313" key="27">
    <source>
        <dbReference type="Proteomes" id="UP000230750"/>
    </source>
</evidence>
<dbReference type="InterPro" id="IPR036279">
    <property type="entry name" value="5-3_exonuclease_C_sf"/>
</dbReference>
<dbReference type="Gene3D" id="3.40.50.1010">
    <property type="entry name" value="5'-nuclease"/>
    <property type="match status" value="2"/>
</dbReference>
<evidence type="ECO:0000256" key="23">
    <source>
        <dbReference type="SAM" id="MobiDB-lite"/>
    </source>
</evidence>
<evidence type="ECO:0000256" key="7">
    <source>
        <dbReference type="ARBA" id="ARBA00022759"/>
    </source>
</evidence>
<evidence type="ECO:0000256" key="14">
    <source>
        <dbReference type="ARBA" id="ARBA00022881"/>
    </source>
</evidence>
<gene>
    <name evidence="26" type="ORF">BSL78_19334</name>
</gene>
<evidence type="ECO:0000256" key="11">
    <source>
        <dbReference type="ARBA" id="ARBA00022839"/>
    </source>
</evidence>
<feature type="compositionally biased region" description="Low complexity" evidence="23">
    <location>
        <begin position="653"/>
        <end position="665"/>
    </location>
</feature>
<keyword evidence="19" id="KW-0469">Meiosis</keyword>
<evidence type="ECO:0000256" key="19">
    <source>
        <dbReference type="ARBA" id="ARBA00023254"/>
    </source>
</evidence>
<dbReference type="InterPro" id="IPR006086">
    <property type="entry name" value="XPG-I_dom"/>
</dbReference>
<keyword evidence="8 22" id="KW-0227">DNA damage</keyword>
<dbReference type="FunFam" id="3.40.50.1010:FF:000111">
    <property type="entry name" value="Exonuclease 1"/>
    <property type="match status" value="1"/>
</dbReference>
<dbReference type="InterPro" id="IPR019974">
    <property type="entry name" value="XPG_CS"/>
</dbReference>
<evidence type="ECO:0000256" key="16">
    <source>
        <dbReference type="ARBA" id="ARBA00023125"/>
    </source>
</evidence>
<dbReference type="CDD" id="cd09857">
    <property type="entry name" value="PIN_EXO1"/>
    <property type="match status" value="1"/>
</dbReference>
<feature type="domain" description="XPG-I" evidence="24">
    <location>
        <begin position="98"/>
        <end position="169"/>
    </location>
</feature>
<evidence type="ECO:0000256" key="9">
    <source>
        <dbReference type="ARBA" id="ARBA00022769"/>
    </source>
</evidence>
<dbReference type="SMART" id="SM00484">
    <property type="entry name" value="XPGI"/>
    <property type="match status" value="1"/>
</dbReference>
<dbReference type="GO" id="GO:0046872">
    <property type="term" value="F:metal ion binding"/>
    <property type="evidence" value="ECO:0007669"/>
    <property type="project" value="UniProtKB-UniRule"/>
</dbReference>
<evidence type="ECO:0000256" key="13">
    <source>
        <dbReference type="ARBA" id="ARBA00022859"/>
    </source>
</evidence>
<dbReference type="InterPro" id="IPR006085">
    <property type="entry name" value="XPG_DNA_repair_N"/>
</dbReference>